<evidence type="ECO:0000256" key="7">
    <source>
        <dbReference type="ARBA" id="ARBA00022777"/>
    </source>
</evidence>
<keyword evidence="7 11" id="KW-0418">Kinase</keyword>
<dbReference type="PROSITE" id="PS50927">
    <property type="entry name" value="BULB_LECTIN"/>
    <property type="match status" value="1"/>
</dbReference>
<evidence type="ECO:0000256" key="2">
    <source>
        <dbReference type="ARBA" id="ARBA00022475"/>
    </source>
</evidence>
<dbReference type="InterPro" id="IPR021820">
    <property type="entry name" value="S-locus_recpt_kinase_C"/>
</dbReference>
<name>A0ABQ9LE40_HEVBR</name>
<dbReference type="PIRSF" id="PIRSF000641">
    <property type="entry name" value="SRK"/>
    <property type="match status" value="1"/>
</dbReference>
<evidence type="ECO:0000256" key="3">
    <source>
        <dbReference type="ARBA" id="ARBA00022527"/>
    </source>
</evidence>
<dbReference type="Pfam" id="PF01453">
    <property type="entry name" value="B_lectin"/>
    <property type="match status" value="1"/>
</dbReference>
<evidence type="ECO:0000313" key="15">
    <source>
        <dbReference type="EMBL" id="KAJ9163705.1"/>
    </source>
</evidence>
<evidence type="ECO:0000256" key="6">
    <source>
        <dbReference type="ARBA" id="ARBA00022741"/>
    </source>
</evidence>
<keyword evidence="12" id="KW-0812">Transmembrane</keyword>
<dbReference type="PROSITE" id="PS00108">
    <property type="entry name" value="PROTEIN_KINASE_ST"/>
    <property type="match status" value="1"/>
</dbReference>
<feature type="domain" description="Bulb-type lectin" evidence="14">
    <location>
        <begin position="44"/>
        <end position="163"/>
    </location>
</feature>
<keyword evidence="5" id="KW-0732">Signal</keyword>
<comment type="subcellular location">
    <subcellularLocation>
        <location evidence="1">Cell membrane</location>
        <topology evidence="1">Single-pass type I membrane protein</topology>
    </subcellularLocation>
</comment>
<dbReference type="CDD" id="cd00028">
    <property type="entry name" value="B_lectin"/>
    <property type="match status" value="1"/>
</dbReference>
<evidence type="ECO:0000256" key="10">
    <source>
        <dbReference type="ARBA" id="ARBA00023180"/>
    </source>
</evidence>
<dbReference type="PROSITE" id="PS50011">
    <property type="entry name" value="PROTEIN_KINASE_DOM"/>
    <property type="match status" value="1"/>
</dbReference>
<keyword evidence="16" id="KW-1185">Reference proteome</keyword>
<protein>
    <recommendedName>
        <fullName evidence="11">Receptor-like serine/threonine-protein kinase</fullName>
        <ecNumber evidence="11">2.7.11.1</ecNumber>
    </recommendedName>
</protein>
<evidence type="ECO:0000256" key="4">
    <source>
        <dbReference type="ARBA" id="ARBA00022679"/>
    </source>
</evidence>
<evidence type="ECO:0000256" key="1">
    <source>
        <dbReference type="ARBA" id="ARBA00004251"/>
    </source>
</evidence>
<dbReference type="Gene3D" id="1.10.510.10">
    <property type="entry name" value="Transferase(Phosphotransferase) domain 1"/>
    <property type="match status" value="1"/>
</dbReference>
<dbReference type="SMART" id="SM00108">
    <property type="entry name" value="B_lectin"/>
    <property type="match status" value="1"/>
</dbReference>
<dbReference type="InterPro" id="IPR001245">
    <property type="entry name" value="Ser-Thr/Tyr_kinase_cat_dom"/>
</dbReference>
<keyword evidence="8 11" id="KW-0067">ATP-binding</keyword>
<comment type="catalytic activity">
    <reaction evidence="11">
        <text>L-threonyl-[protein] + ATP = O-phospho-L-threonyl-[protein] + ADP + H(+)</text>
        <dbReference type="Rhea" id="RHEA:46608"/>
        <dbReference type="Rhea" id="RHEA-COMP:11060"/>
        <dbReference type="Rhea" id="RHEA-COMP:11605"/>
        <dbReference type="ChEBI" id="CHEBI:15378"/>
        <dbReference type="ChEBI" id="CHEBI:30013"/>
        <dbReference type="ChEBI" id="CHEBI:30616"/>
        <dbReference type="ChEBI" id="CHEBI:61977"/>
        <dbReference type="ChEBI" id="CHEBI:456216"/>
        <dbReference type="EC" id="2.7.11.1"/>
    </reaction>
</comment>
<evidence type="ECO:0000256" key="12">
    <source>
        <dbReference type="SAM" id="Phobius"/>
    </source>
</evidence>
<dbReference type="InterPro" id="IPR011009">
    <property type="entry name" value="Kinase-like_dom_sf"/>
</dbReference>
<dbReference type="Gene3D" id="2.90.10.10">
    <property type="entry name" value="Bulb-type lectin domain"/>
    <property type="match status" value="1"/>
</dbReference>
<reference evidence="15" key="1">
    <citation type="journal article" date="2023" name="Plant Biotechnol. J.">
        <title>Chromosome-level wild Hevea brasiliensis genome provides new tools for genomic-assisted breeding and valuable loci to elevate rubber yield.</title>
        <authorList>
            <person name="Cheng H."/>
            <person name="Song X."/>
            <person name="Hu Y."/>
            <person name="Wu T."/>
            <person name="Yang Q."/>
            <person name="An Z."/>
            <person name="Feng S."/>
            <person name="Deng Z."/>
            <person name="Wu W."/>
            <person name="Zeng X."/>
            <person name="Tu M."/>
            <person name="Wang X."/>
            <person name="Huang H."/>
        </authorList>
    </citation>
    <scope>NUCLEOTIDE SEQUENCE</scope>
    <source>
        <strain evidence="15">MT/VB/25A 57/8</strain>
    </source>
</reference>
<organism evidence="15 16">
    <name type="scientific">Hevea brasiliensis</name>
    <name type="common">Para rubber tree</name>
    <name type="synonym">Siphonia brasiliensis</name>
    <dbReference type="NCBI Taxonomy" id="3981"/>
    <lineage>
        <taxon>Eukaryota</taxon>
        <taxon>Viridiplantae</taxon>
        <taxon>Streptophyta</taxon>
        <taxon>Embryophyta</taxon>
        <taxon>Tracheophyta</taxon>
        <taxon>Spermatophyta</taxon>
        <taxon>Magnoliopsida</taxon>
        <taxon>eudicotyledons</taxon>
        <taxon>Gunneridae</taxon>
        <taxon>Pentapetalae</taxon>
        <taxon>rosids</taxon>
        <taxon>fabids</taxon>
        <taxon>Malpighiales</taxon>
        <taxon>Euphorbiaceae</taxon>
        <taxon>Crotonoideae</taxon>
        <taxon>Micrandreae</taxon>
        <taxon>Hevea</taxon>
    </lineage>
</organism>
<dbReference type="Pfam" id="PF07714">
    <property type="entry name" value="PK_Tyr_Ser-Thr"/>
    <property type="match status" value="1"/>
</dbReference>
<evidence type="ECO:0000256" key="5">
    <source>
        <dbReference type="ARBA" id="ARBA00022729"/>
    </source>
</evidence>
<dbReference type="SUPFAM" id="SSF56112">
    <property type="entry name" value="Protein kinase-like (PK-like)"/>
    <property type="match status" value="1"/>
</dbReference>
<dbReference type="PANTHER" id="PTHR27002:SF1007">
    <property type="entry name" value="RECEPTOR-LIKE SERINE_THREONINE-PROTEIN KINASE"/>
    <property type="match status" value="1"/>
</dbReference>
<proteinExistence type="inferred from homology"/>
<dbReference type="EMBL" id="JARPOI010000013">
    <property type="protein sequence ID" value="KAJ9163705.1"/>
    <property type="molecule type" value="Genomic_DNA"/>
</dbReference>
<dbReference type="InterPro" id="IPR024171">
    <property type="entry name" value="SRK-like_kinase"/>
</dbReference>
<dbReference type="Proteomes" id="UP001174677">
    <property type="component" value="Chromosome 13"/>
</dbReference>
<keyword evidence="10" id="KW-0325">Glycoprotein</keyword>
<feature type="domain" description="Protein kinase" evidence="13">
    <location>
        <begin position="480"/>
        <end position="766"/>
    </location>
</feature>
<keyword evidence="12" id="KW-0472">Membrane</keyword>
<keyword evidence="6 11" id="KW-0547">Nucleotide-binding</keyword>
<dbReference type="CDD" id="cd14066">
    <property type="entry name" value="STKc_IRAK"/>
    <property type="match status" value="1"/>
</dbReference>
<keyword evidence="3 11" id="KW-0723">Serine/threonine-protein kinase</keyword>
<dbReference type="PANTHER" id="PTHR27002">
    <property type="entry name" value="RECEPTOR-LIKE SERINE/THREONINE-PROTEIN KINASE SD1-8"/>
    <property type="match status" value="1"/>
</dbReference>
<dbReference type="InterPro" id="IPR008271">
    <property type="entry name" value="Ser/Thr_kinase_AS"/>
</dbReference>
<dbReference type="SMART" id="SM00220">
    <property type="entry name" value="S_TKc"/>
    <property type="match status" value="1"/>
</dbReference>
<comment type="caution">
    <text evidence="15">The sequence shown here is derived from an EMBL/GenBank/DDBJ whole genome shotgun (WGS) entry which is preliminary data.</text>
</comment>
<dbReference type="Pfam" id="PF11883">
    <property type="entry name" value="DUF3403"/>
    <property type="match status" value="1"/>
</dbReference>
<keyword evidence="2" id="KW-1003">Cell membrane</keyword>
<evidence type="ECO:0000313" key="16">
    <source>
        <dbReference type="Proteomes" id="UP001174677"/>
    </source>
</evidence>
<dbReference type="Gene3D" id="3.30.200.20">
    <property type="entry name" value="Phosphorylase Kinase, domain 1"/>
    <property type="match status" value="1"/>
</dbReference>
<comment type="similarity">
    <text evidence="11">Belongs to the protein kinase superfamily. Ser/Thr protein kinase family.</text>
</comment>
<dbReference type="EC" id="2.7.11.1" evidence="11"/>
<feature type="transmembrane region" description="Helical" evidence="12">
    <location>
        <begin position="406"/>
        <end position="428"/>
    </location>
</feature>
<keyword evidence="4 11" id="KW-0808">Transferase</keyword>
<dbReference type="InterPro" id="IPR001480">
    <property type="entry name" value="Bulb-type_lectin_dom"/>
</dbReference>
<accession>A0ABQ9LE40</accession>
<keyword evidence="12" id="KW-1133">Transmembrane helix</keyword>
<dbReference type="InterPro" id="IPR000719">
    <property type="entry name" value="Prot_kinase_dom"/>
</dbReference>
<dbReference type="InterPro" id="IPR036426">
    <property type="entry name" value="Bulb-type_lectin_dom_sf"/>
</dbReference>
<evidence type="ECO:0000259" key="14">
    <source>
        <dbReference type="PROSITE" id="PS50927"/>
    </source>
</evidence>
<evidence type="ECO:0000256" key="11">
    <source>
        <dbReference type="PIRNR" id="PIRNR000641"/>
    </source>
</evidence>
<dbReference type="SUPFAM" id="SSF51110">
    <property type="entry name" value="alpha-D-mannose-specific plant lectins"/>
    <property type="match status" value="1"/>
</dbReference>
<evidence type="ECO:0000259" key="13">
    <source>
        <dbReference type="PROSITE" id="PS50011"/>
    </source>
</evidence>
<evidence type="ECO:0000256" key="9">
    <source>
        <dbReference type="ARBA" id="ARBA00023157"/>
    </source>
</evidence>
<keyword evidence="9" id="KW-1015">Disulfide bond</keyword>
<gene>
    <name evidence="15" type="ORF">P3X46_023344</name>
</gene>
<evidence type="ECO:0000256" key="8">
    <source>
        <dbReference type="ARBA" id="ARBA00022840"/>
    </source>
</evidence>
<sequence>MLGGISFAGSSASGQSPMASKFTLIYKNLLLVFSLFFVSHSLTNDTLNPGDIFNSTHRLISRNGLFTLGFSGRYLVINYTDQSNSPKHPVWLANRNTPILENTGLLTIDNGTGSLTIVHEGRKPVELYSGYNNSSRNVTAKLHDNGNFVLAEANSGGQILWQSFDYPTDTLLPGMKLGINHKTGRNWSLTSWLAEDIPTPGGFTLEWDPKERQVIVRRRGVVFWTSGVLTPDNRFENFLSLDSFNQNYNFTSFSNPDEEYLLYTLYVDEWTPEYRRNISEWFLDYQGNIQDGGWRPFTLFSEACDGNSTESGCRKWEGPKCRIDGDKFAVRAGSFREPQPRRSDNNTSFIDCQDLCWNNCSCTGFKHSGTYCALFSGSFYNTDLRGGELSYFIIIPGPPHKSDKTWIWIVIAIMLAIIAMLMSMFLYFRWRRIRLEEKFLKELMTYDRVRDVDELENGGNRGNNLCIYSVATIKAATNGFSFDNKLGQGGFGPVYKGRLTEGQEIAVKRLSNRSGQGLEEFKNELILIAKLQHMNLVRLLGFCIQGEEKMLVYEYMPNKSLDFFIFGDESRRKVLDWNKRFNIIEGIAQGLLYLHKYSRLRIIHRDLKASNILLDEEMNPKISDFGMARIFKANESEANTCTVVGTRGYMSPEYIMEGIFSTKSDVYSFGVLLLEIVCGRKNQNVYDHDRPLNLVGYVWEQWQGNALEIVEPTLTNSAPKDEVLKCINVGLLCVEQSPMNRPTMSDVLSMLTSEVQELPLPKQPAFYMGSSTVTANSIKNQMESYTVNGMSLSDMDGR</sequence>
<comment type="catalytic activity">
    <reaction evidence="11">
        <text>L-seryl-[protein] + ATP = O-phospho-L-seryl-[protein] + ADP + H(+)</text>
        <dbReference type="Rhea" id="RHEA:17989"/>
        <dbReference type="Rhea" id="RHEA-COMP:9863"/>
        <dbReference type="Rhea" id="RHEA-COMP:11604"/>
        <dbReference type="ChEBI" id="CHEBI:15378"/>
        <dbReference type="ChEBI" id="CHEBI:29999"/>
        <dbReference type="ChEBI" id="CHEBI:30616"/>
        <dbReference type="ChEBI" id="CHEBI:83421"/>
        <dbReference type="ChEBI" id="CHEBI:456216"/>
        <dbReference type="EC" id="2.7.11.1"/>
    </reaction>
</comment>